<dbReference type="Proteomes" id="UP000828390">
    <property type="component" value="Unassembled WGS sequence"/>
</dbReference>
<gene>
    <name evidence="2" type="ORF">DPMN_097819</name>
</gene>
<dbReference type="EMBL" id="JAIWYP010000003">
    <property type="protein sequence ID" value="KAH3855254.1"/>
    <property type="molecule type" value="Genomic_DNA"/>
</dbReference>
<evidence type="ECO:0000256" key="1">
    <source>
        <dbReference type="SAM" id="Phobius"/>
    </source>
</evidence>
<evidence type="ECO:0000313" key="2">
    <source>
        <dbReference type="EMBL" id="KAH3855254.1"/>
    </source>
</evidence>
<keyword evidence="3" id="KW-1185">Reference proteome</keyword>
<reference evidence="2" key="1">
    <citation type="journal article" date="2019" name="bioRxiv">
        <title>The Genome of the Zebra Mussel, Dreissena polymorpha: A Resource for Invasive Species Research.</title>
        <authorList>
            <person name="McCartney M.A."/>
            <person name="Auch B."/>
            <person name="Kono T."/>
            <person name="Mallez S."/>
            <person name="Zhang Y."/>
            <person name="Obille A."/>
            <person name="Becker A."/>
            <person name="Abrahante J.E."/>
            <person name="Garbe J."/>
            <person name="Badalamenti J.P."/>
            <person name="Herman A."/>
            <person name="Mangelson H."/>
            <person name="Liachko I."/>
            <person name="Sullivan S."/>
            <person name="Sone E.D."/>
            <person name="Koren S."/>
            <person name="Silverstein K.A.T."/>
            <person name="Beckman K.B."/>
            <person name="Gohl D.M."/>
        </authorList>
    </citation>
    <scope>NUCLEOTIDE SEQUENCE</scope>
    <source>
        <strain evidence="2">Duluth1</strain>
        <tissue evidence="2">Whole animal</tissue>
    </source>
</reference>
<protein>
    <submittedName>
        <fullName evidence="2">Uncharacterized protein</fullName>
    </submittedName>
</protein>
<sequence length="167" mass="18926">MYCGWVDYQDIYITLYESHVIYYSDLLDENIKSTIVNDHGKQYALRSTLPTMDYVGILIIIVTLFAGGKCGINNGLHPRVSAGNLLQTEKISTFLRTCRATERDVGPCPCVSGLAVCRVTKCCRTRFDILQVPERITFPPIRFDPRPDPDPFERIREIGRQLPGVGR</sequence>
<proteinExistence type="predicted"/>
<comment type="caution">
    <text evidence="2">The sequence shown here is derived from an EMBL/GenBank/DDBJ whole genome shotgun (WGS) entry which is preliminary data.</text>
</comment>
<keyword evidence="1" id="KW-1133">Transmembrane helix</keyword>
<keyword evidence="1" id="KW-0812">Transmembrane</keyword>
<feature type="transmembrane region" description="Helical" evidence="1">
    <location>
        <begin position="54"/>
        <end position="72"/>
    </location>
</feature>
<evidence type="ECO:0000313" key="3">
    <source>
        <dbReference type="Proteomes" id="UP000828390"/>
    </source>
</evidence>
<dbReference type="AlphaFoldDB" id="A0A9D4R530"/>
<organism evidence="2 3">
    <name type="scientific">Dreissena polymorpha</name>
    <name type="common">Zebra mussel</name>
    <name type="synonym">Mytilus polymorpha</name>
    <dbReference type="NCBI Taxonomy" id="45954"/>
    <lineage>
        <taxon>Eukaryota</taxon>
        <taxon>Metazoa</taxon>
        <taxon>Spiralia</taxon>
        <taxon>Lophotrochozoa</taxon>
        <taxon>Mollusca</taxon>
        <taxon>Bivalvia</taxon>
        <taxon>Autobranchia</taxon>
        <taxon>Heteroconchia</taxon>
        <taxon>Euheterodonta</taxon>
        <taxon>Imparidentia</taxon>
        <taxon>Neoheterodontei</taxon>
        <taxon>Myida</taxon>
        <taxon>Dreissenoidea</taxon>
        <taxon>Dreissenidae</taxon>
        <taxon>Dreissena</taxon>
    </lineage>
</organism>
<reference evidence="2" key="2">
    <citation type="submission" date="2020-11" db="EMBL/GenBank/DDBJ databases">
        <authorList>
            <person name="McCartney M.A."/>
            <person name="Auch B."/>
            <person name="Kono T."/>
            <person name="Mallez S."/>
            <person name="Becker A."/>
            <person name="Gohl D.M."/>
            <person name="Silverstein K.A.T."/>
            <person name="Koren S."/>
            <person name="Bechman K.B."/>
            <person name="Herman A."/>
            <person name="Abrahante J.E."/>
            <person name="Garbe J."/>
        </authorList>
    </citation>
    <scope>NUCLEOTIDE SEQUENCE</scope>
    <source>
        <strain evidence="2">Duluth1</strain>
        <tissue evidence="2">Whole animal</tissue>
    </source>
</reference>
<keyword evidence="1" id="KW-0472">Membrane</keyword>
<name>A0A9D4R530_DREPO</name>
<accession>A0A9D4R530</accession>